<protein>
    <submittedName>
        <fullName evidence="1">Magnesium-dependent phosphatase-1</fullName>
    </submittedName>
</protein>
<dbReference type="SUPFAM" id="SSF56784">
    <property type="entry name" value="HAD-like"/>
    <property type="match status" value="1"/>
</dbReference>
<dbReference type="InterPro" id="IPR036412">
    <property type="entry name" value="HAD-like_sf"/>
</dbReference>
<evidence type="ECO:0000313" key="1">
    <source>
        <dbReference type="EMBL" id="HDP14718.1"/>
    </source>
</evidence>
<dbReference type="PANTHER" id="PTHR17901">
    <property type="entry name" value="MAGNESIUM-DEPENDENT PHOSPHATASE 1 MDP1"/>
    <property type="match status" value="1"/>
</dbReference>
<dbReference type="EMBL" id="DSAY01000054">
    <property type="protein sequence ID" value="HDP14718.1"/>
    <property type="molecule type" value="Genomic_DNA"/>
</dbReference>
<reference evidence="1" key="1">
    <citation type="journal article" date="2020" name="mSystems">
        <title>Genome- and Community-Level Interaction Insights into Carbon Utilization and Element Cycling Functions of Hydrothermarchaeota in Hydrothermal Sediment.</title>
        <authorList>
            <person name="Zhou Z."/>
            <person name="Liu Y."/>
            <person name="Xu W."/>
            <person name="Pan J."/>
            <person name="Luo Z.H."/>
            <person name="Li M."/>
        </authorList>
    </citation>
    <scope>NUCLEOTIDE SEQUENCE [LARGE SCALE GENOMIC DNA]</scope>
    <source>
        <strain evidence="1">SpSt-116</strain>
    </source>
</reference>
<dbReference type="AlphaFoldDB" id="A0A7C1CFI1"/>
<gene>
    <name evidence="1" type="ORF">ENN26_02935</name>
</gene>
<accession>A0A7C1CFI1</accession>
<dbReference type="NCBIfam" id="TIGR01681">
    <property type="entry name" value="HAD-SF-IIIC"/>
    <property type="match status" value="1"/>
</dbReference>
<dbReference type="InterPro" id="IPR010033">
    <property type="entry name" value="HAD_SF_ppase_IIIC"/>
</dbReference>
<dbReference type="NCBIfam" id="TIGR01685">
    <property type="entry name" value="MDP-1"/>
    <property type="match status" value="1"/>
</dbReference>
<sequence>MVTLFRLKLFHLSMPLKLIILDLDGTLWSHKDISSTSPPFTRIDDETLVDSANNFVRLDSCARRLLESAKKKGILLAIASWNNPDIALQALRVLGLDNFFDFPVVEPHPGKDRMVEKILTELGVAEEDAVFVDDTEYMVELVRARFPRMSVYRVGRDIRDLCELMDKLGLSDA</sequence>
<organism evidence="1">
    <name type="scientific">Thermofilum adornatum</name>
    <dbReference type="NCBI Taxonomy" id="1365176"/>
    <lineage>
        <taxon>Archaea</taxon>
        <taxon>Thermoproteota</taxon>
        <taxon>Thermoprotei</taxon>
        <taxon>Thermofilales</taxon>
        <taxon>Thermofilaceae</taxon>
        <taxon>Thermofilum</taxon>
    </lineage>
</organism>
<dbReference type="Pfam" id="PF12689">
    <property type="entry name" value="Acid_PPase"/>
    <property type="match status" value="1"/>
</dbReference>
<dbReference type="Gene3D" id="3.40.50.1000">
    <property type="entry name" value="HAD superfamily/HAD-like"/>
    <property type="match status" value="1"/>
</dbReference>
<dbReference type="GO" id="GO:0003993">
    <property type="term" value="F:acid phosphatase activity"/>
    <property type="evidence" value="ECO:0007669"/>
    <property type="project" value="TreeGrafter"/>
</dbReference>
<proteinExistence type="predicted"/>
<dbReference type="InterPro" id="IPR010036">
    <property type="entry name" value="MDP_1_eu_arc"/>
</dbReference>
<comment type="caution">
    <text evidence="1">The sequence shown here is derived from an EMBL/GenBank/DDBJ whole genome shotgun (WGS) entry which is preliminary data.</text>
</comment>
<dbReference type="PANTHER" id="PTHR17901:SF14">
    <property type="entry name" value="MAGNESIUM-DEPENDENT PHOSPHATASE 1"/>
    <property type="match status" value="1"/>
</dbReference>
<dbReference type="InterPro" id="IPR023214">
    <property type="entry name" value="HAD_sf"/>
</dbReference>
<name>A0A7C1CFI1_9CREN</name>